<dbReference type="InterPro" id="IPR002110">
    <property type="entry name" value="Ankyrin_rpt"/>
</dbReference>
<organism evidence="3 4">
    <name type="scientific">Adineta steineri</name>
    <dbReference type="NCBI Taxonomy" id="433720"/>
    <lineage>
        <taxon>Eukaryota</taxon>
        <taxon>Metazoa</taxon>
        <taxon>Spiralia</taxon>
        <taxon>Gnathifera</taxon>
        <taxon>Rotifera</taxon>
        <taxon>Eurotatoria</taxon>
        <taxon>Bdelloidea</taxon>
        <taxon>Adinetida</taxon>
        <taxon>Adinetidae</taxon>
        <taxon>Adineta</taxon>
    </lineage>
</organism>
<dbReference type="EMBL" id="CAJNOE010000072">
    <property type="protein sequence ID" value="CAF0859947.1"/>
    <property type="molecule type" value="Genomic_DNA"/>
</dbReference>
<sequence length="933" mass="107048">MEYQPNEVPPCTSDDQTFYQYDAILFANQSQSVNSTSRDDSNTTLPSSVQSAEDPFNNHDATSPGLNGQPTIPSTPNNAAVVVVEELSPGQAFLVIHDCPEPDNEVTVSTTPSDVDESNMETVADTSSEPDLNDLKKHAEEENLKRIDESIVERTMRVKTHPPAYVRLRYWSDGPRQLAKSLKDPMAIDLPNIKNIKLNSAQSFWIRLLPAAWMINLPDEVYLHPNKLEYHSDDVIKFPDGTIGVRLTADDIKKGIKVFSRLQILKTKLGTYYREFTPLDRFGIASDIDGNETVPVSEAKKMFDEFNLKAMWIVCQLLVEQNETFHFTDIICVTDKIEEITDVIHGETSSKHEALEIIAQPCPKSKLRYRSDYNSNEKRRGVLQSQNNPNYRSPAIRIPKTYLDVTAHYVIRICLVTVEYEKTKLRYIHPYDLEDIENDTYNDRPNKAVWYPIQGNDIDGIKSFPNLRIVKKKADDLKKHGDFRVFDSQTAADSIPQLTFIRDTIKEFNLDKVQLAFTVGKKVIDTTNTTIVYALTTIFSNEIIDTTSKELDFDNTPTESRTLRSHPPKLSECLMYKYAPRQGHHNSKDEVLIFYTNGLQLKTYGELEVIFECEISDGKWWSEPVLDLEVKNQMVSFRTPIFPYTINDITPVNIILRQKKRTLEQLIFNYIPSSQCPNCSQRTMEQMNLCEETSLNKRRRCDVNINDETTDDMTLIFDNNSVIHQSNLEPALSPFSMTENLGALSIVKKNNIQLVLDKIADSIELLFTTNSFTPLLRICRLFVQKQPHLFHTAIENNYSYLLSQFIPIVPLKLLQQKNQLGETILLHILRLNHLDVLKILLEHKKFDELLDDVNNKKQNIFHILALNKDAEEICDLLIEDLVKKSINIEEKFGNTDEDNRTPLELSIKNNNLPITRYLLKYFHNDTSVISNGI</sequence>
<protein>
    <recommendedName>
        <fullName evidence="2">RHD domain-containing protein</fullName>
    </recommendedName>
</protein>
<dbReference type="InterPro" id="IPR037059">
    <property type="entry name" value="RHD_DNA_bind_dom_sf"/>
</dbReference>
<dbReference type="InterPro" id="IPR011539">
    <property type="entry name" value="RHD_DNA_bind_dom"/>
</dbReference>
<evidence type="ECO:0000259" key="2">
    <source>
        <dbReference type="PROSITE" id="PS50254"/>
    </source>
</evidence>
<feature type="compositionally biased region" description="Polar residues" evidence="1">
    <location>
        <begin position="32"/>
        <end position="51"/>
    </location>
</feature>
<feature type="compositionally biased region" description="Polar residues" evidence="1">
    <location>
        <begin position="120"/>
        <end position="130"/>
    </location>
</feature>
<dbReference type="InterPro" id="IPR008967">
    <property type="entry name" value="p53-like_TF_DNA-bd_sf"/>
</dbReference>
<dbReference type="InterPro" id="IPR036770">
    <property type="entry name" value="Ankyrin_rpt-contain_sf"/>
</dbReference>
<proteinExistence type="predicted"/>
<gene>
    <name evidence="3" type="ORF">IZO911_LOCUS10070</name>
</gene>
<dbReference type="GO" id="GO:0003700">
    <property type="term" value="F:DNA-binding transcription factor activity"/>
    <property type="evidence" value="ECO:0007669"/>
    <property type="project" value="InterPro"/>
</dbReference>
<dbReference type="Proteomes" id="UP000663860">
    <property type="component" value="Unassembled WGS sequence"/>
</dbReference>
<dbReference type="GO" id="GO:0003677">
    <property type="term" value="F:DNA binding"/>
    <property type="evidence" value="ECO:0007669"/>
    <property type="project" value="InterPro"/>
</dbReference>
<dbReference type="SUPFAM" id="SSF49417">
    <property type="entry name" value="p53-like transcription factors"/>
    <property type="match status" value="1"/>
</dbReference>
<name>A0A813X451_9BILA</name>
<dbReference type="SUPFAM" id="SSF48403">
    <property type="entry name" value="Ankyrin repeat"/>
    <property type="match status" value="1"/>
</dbReference>
<evidence type="ECO:0000256" key="1">
    <source>
        <dbReference type="SAM" id="MobiDB-lite"/>
    </source>
</evidence>
<accession>A0A813X451</accession>
<feature type="compositionally biased region" description="Polar residues" evidence="1">
    <location>
        <begin position="59"/>
        <end position="74"/>
    </location>
</feature>
<dbReference type="PROSITE" id="PS50254">
    <property type="entry name" value="REL_2"/>
    <property type="match status" value="1"/>
</dbReference>
<feature type="region of interest" description="Disordered" evidence="1">
    <location>
        <begin position="32"/>
        <end position="74"/>
    </location>
</feature>
<dbReference type="AlphaFoldDB" id="A0A813X451"/>
<dbReference type="Gene3D" id="1.25.40.20">
    <property type="entry name" value="Ankyrin repeat-containing domain"/>
    <property type="match status" value="1"/>
</dbReference>
<feature type="region of interest" description="Disordered" evidence="1">
    <location>
        <begin position="103"/>
        <end position="131"/>
    </location>
</feature>
<evidence type="ECO:0000313" key="4">
    <source>
        <dbReference type="Proteomes" id="UP000663860"/>
    </source>
</evidence>
<evidence type="ECO:0000313" key="3">
    <source>
        <dbReference type="EMBL" id="CAF0859947.1"/>
    </source>
</evidence>
<dbReference type="Gene3D" id="2.60.40.340">
    <property type="entry name" value="Rel homology domain (RHD), DNA-binding domain"/>
    <property type="match status" value="1"/>
</dbReference>
<feature type="domain" description="RHD" evidence="2">
    <location>
        <begin position="350"/>
        <end position="550"/>
    </location>
</feature>
<comment type="caution">
    <text evidence="3">The sequence shown here is derived from an EMBL/GenBank/DDBJ whole genome shotgun (WGS) entry which is preliminary data.</text>
</comment>
<reference evidence="3" key="1">
    <citation type="submission" date="2021-02" db="EMBL/GenBank/DDBJ databases">
        <authorList>
            <person name="Nowell W R."/>
        </authorList>
    </citation>
    <scope>NUCLEOTIDE SEQUENCE</scope>
</reference>
<dbReference type="SMART" id="SM00248">
    <property type="entry name" value="ANK"/>
    <property type="match status" value="3"/>
</dbReference>